<sequence length="415" mass="47400">MLVLRRELGCLKEEVIYHEQVVLEGPYEFKDYIALDSQTSRMKTEEVLSGDDLKHYEAEIKAMNLILISIPNEIYNSADACTTTKAMRERVERLMLRTVQNKVDRETRFNNEFDQFKLVNASRAKKLEKLQDPLALVAHTGSSSRTTSSYYVTHPSSVANYDDDYQGDVVPNDYDDPLTFAMILLARAITQHFSNLTNNHLSTSSNTRNQTIVQVRKDEAGVTLTDEHNDFLFADASWMEEIEESSANICLMARIQPTNINSDVGPSYDSAFLSEVQTPSTSYVNPLFAKDNQEQKYPKQPKIINNIIGHDQIDSNFIFDELNVDVNNGSVADENNVQASYVLEQLALNAYKEAEKQQINVDKVKQQNKVLTQQLELYKEKIQVFEMTRGNNTTFFNAFIKADNKARQLENELQN</sequence>
<reference evidence="2" key="2">
    <citation type="submission" date="2022-01" db="EMBL/GenBank/DDBJ databases">
        <authorList>
            <person name="Yamashiro T."/>
            <person name="Shiraishi A."/>
            <person name="Satake H."/>
            <person name="Nakayama K."/>
        </authorList>
    </citation>
    <scope>NUCLEOTIDE SEQUENCE</scope>
</reference>
<dbReference type="Proteomes" id="UP001151760">
    <property type="component" value="Unassembled WGS sequence"/>
</dbReference>
<keyword evidence="1" id="KW-0175">Coiled coil</keyword>
<accession>A0ABQ5BBK5</accession>
<evidence type="ECO:0000256" key="1">
    <source>
        <dbReference type="SAM" id="Coils"/>
    </source>
</evidence>
<keyword evidence="3" id="KW-1185">Reference proteome</keyword>
<organism evidence="2 3">
    <name type="scientific">Tanacetum coccineum</name>
    <dbReference type="NCBI Taxonomy" id="301880"/>
    <lineage>
        <taxon>Eukaryota</taxon>
        <taxon>Viridiplantae</taxon>
        <taxon>Streptophyta</taxon>
        <taxon>Embryophyta</taxon>
        <taxon>Tracheophyta</taxon>
        <taxon>Spermatophyta</taxon>
        <taxon>Magnoliopsida</taxon>
        <taxon>eudicotyledons</taxon>
        <taxon>Gunneridae</taxon>
        <taxon>Pentapetalae</taxon>
        <taxon>asterids</taxon>
        <taxon>campanulids</taxon>
        <taxon>Asterales</taxon>
        <taxon>Asteraceae</taxon>
        <taxon>Asteroideae</taxon>
        <taxon>Anthemideae</taxon>
        <taxon>Anthemidinae</taxon>
        <taxon>Tanacetum</taxon>
    </lineage>
</organism>
<proteinExistence type="predicted"/>
<feature type="coiled-coil region" evidence="1">
    <location>
        <begin position="354"/>
        <end position="381"/>
    </location>
</feature>
<comment type="caution">
    <text evidence="2">The sequence shown here is derived from an EMBL/GenBank/DDBJ whole genome shotgun (WGS) entry which is preliminary data.</text>
</comment>
<evidence type="ECO:0000313" key="3">
    <source>
        <dbReference type="Proteomes" id="UP001151760"/>
    </source>
</evidence>
<evidence type="ECO:0000313" key="2">
    <source>
        <dbReference type="EMBL" id="GJT11097.1"/>
    </source>
</evidence>
<dbReference type="EMBL" id="BQNB010013041">
    <property type="protein sequence ID" value="GJT11097.1"/>
    <property type="molecule type" value="Genomic_DNA"/>
</dbReference>
<name>A0ABQ5BBK5_9ASTR</name>
<gene>
    <name evidence="2" type="ORF">Tco_0858139</name>
</gene>
<protein>
    <submittedName>
        <fullName evidence="2">Uncharacterized protein</fullName>
    </submittedName>
</protein>
<reference evidence="2" key="1">
    <citation type="journal article" date="2022" name="Int. J. Mol. Sci.">
        <title>Draft Genome of Tanacetum Coccineum: Genomic Comparison of Closely Related Tanacetum-Family Plants.</title>
        <authorList>
            <person name="Yamashiro T."/>
            <person name="Shiraishi A."/>
            <person name="Nakayama K."/>
            <person name="Satake H."/>
        </authorList>
    </citation>
    <scope>NUCLEOTIDE SEQUENCE</scope>
</reference>